<name>A0A9E2L797_9BACT</name>
<dbReference type="EMBL" id="JAHLFU010000137">
    <property type="protein sequence ID" value="MBU3853454.1"/>
    <property type="molecule type" value="Genomic_DNA"/>
</dbReference>
<evidence type="ECO:0000313" key="1">
    <source>
        <dbReference type="EMBL" id="MBU3853454.1"/>
    </source>
</evidence>
<dbReference type="Proteomes" id="UP000823865">
    <property type="component" value="Unassembled WGS sequence"/>
</dbReference>
<comment type="caution">
    <text evidence="1">The sequence shown here is derived from an EMBL/GenBank/DDBJ whole genome shotgun (WGS) entry which is preliminary data.</text>
</comment>
<proteinExistence type="predicted"/>
<accession>A0A9E2L797</accession>
<reference evidence="1" key="2">
    <citation type="submission" date="2021-04" db="EMBL/GenBank/DDBJ databases">
        <authorList>
            <person name="Gilroy R."/>
        </authorList>
    </citation>
    <scope>NUCLEOTIDE SEQUENCE</scope>
    <source>
        <strain evidence="1">G3-2149</strain>
    </source>
</reference>
<protein>
    <submittedName>
        <fullName evidence="1">Uncharacterized protein</fullName>
    </submittedName>
</protein>
<sequence length="61" mass="7021">MKKKNYIHPSLRYIHISPCTLLAASSNRVSIDHEEGIWEADANKESQFNSIWDDGDPFSEK</sequence>
<evidence type="ECO:0000313" key="2">
    <source>
        <dbReference type="Proteomes" id="UP000823865"/>
    </source>
</evidence>
<reference evidence="1" key="1">
    <citation type="journal article" date="2021" name="PeerJ">
        <title>Extensive microbial diversity within the chicken gut microbiome revealed by metagenomics and culture.</title>
        <authorList>
            <person name="Gilroy R."/>
            <person name="Ravi A."/>
            <person name="Getino M."/>
            <person name="Pursley I."/>
            <person name="Horton D.L."/>
            <person name="Alikhan N.F."/>
            <person name="Baker D."/>
            <person name="Gharbi K."/>
            <person name="Hall N."/>
            <person name="Watson M."/>
            <person name="Adriaenssens E.M."/>
            <person name="Foster-Nyarko E."/>
            <person name="Jarju S."/>
            <person name="Secka A."/>
            <person name="Antonio M."/>
            <person name="Oren A."/>
            <person name="Chaudhuri R.R."/>
            <person name="La Ragione R."/>
            <person name="Hildebrand F."/>
            <person name="Pallen M.J."/>
        </authorList>
    </citation>
    <scope>NUCLEOTIDE SEQUENCE</scope>
    <source>
        <strain evidence="1">G3-2149</strain>
    </source>
</reference>
<dbReference type="AlphaFoldDB" id="A0A9E2L797"/>
<organism evidence="1 2">
    <name type="scientific">Candidatus Paraprevotella stercoravium</name>
    <dbReference type="NCBI Taxonomy" id="2838725"/>
    <lineage>
        <taxon>Bacteria</taxon>
        <taxon>Pseudomonadati</taxon>
        <taxon>Bacteroidota</taxon>
        <taxon>Bacteroidia</taxon>
        <taxon>Bacteroidales</taxon>
        <taxon>Prevotellaceae</taxon>
        <taxon>Paraprevotella</taxon>
    </lineage>
</organism>
<gene>
    <name evidence="1" type="ORF">H9789_06505</name>
</gene>